<feature type="chain" id="PRO_5046115256" evidence="2">
    <location>
        <begin position="24"/>
        <end position="317"/>
    </location>
</feature>
<dbReference type="RefSeq" id="WP_274691151.1">
    <property type="nucleotide sequence ID" value="NZ_JAPMOU010000044.1"/>
</dbReference>
<proteinExistence type="predicted"/>
<feature type="compositionally biased region" description="Acidic residues" evidence="1">
    <location>
        <begin position="307"/>
        <end position="317"/>
    </location>
</feature>
<evidence type="ECO:0000313" key="4">
    <source>
        <dbReference type="EMBL" id="MDE1464842.1"/>
    </source>
</evidence>
<dbReference type="EMBL" id="JAPMOU010000044">
    <property type="protein sequence ID" value="MDE1464842.1"/>
    <property type="molecule type" value="Genomic_DNA"/>
</dbReference>
<feature type="compositionally biased region" description="Pro residues" evidence="1">
    <location>
        <begin position="294"/>
        <end position="306"/>
    </location>
</feature>
<feature type="signal peptide" evidence="2">
    <location>
        <begin position="1"/>
        <end position="23"/>
    </location>
</feature>
<dbReference type="InterPro" id="IPR038177">
    <property type="entry name" value="IAT_beta_sf"/>
</dbReference>
<reference evidence="4 5" key="1">
    <citation type="submission" date="2022-11" db="EMBL/GenBank/DDBJ databases">
        <title>Spartinivicinus poritis sp. nov., isolated from scleractinian coral Porites lutea.</title>
        <authorList>
            <person name="Zhang G."/>
            <person name="Cai L."/>
            <person name="Wei Q."/>
        </authorList>
    </citation>
    <scope>NUCLEOTIDE SEQUENCE [LARGE SCALE GENOMIC DNA]</scope>
    <source>
        <strain evidence="4 5">A2-2</strain>
    </source>
</reference>
<feature type="region of interest" description="Disordered" evidence="1">
    <location>
        <begin position="273"/>
        <end position="317"/>
    </location>
</feature>
<evidence type="ECO:0000256" key="2">
    <source>
        <dbReference type="SAM" id="SignalP"/>
    </source>
</evidence>
<dbReference type="Gene3D" id="2.40.160.160">
    <property type="entry name" value="Inverse autotransporter, beta-domain"/>
    <property type="match status" value="1"/>
</dbReference>
<keyword evidence="2" id="KW-0732">Signal</keyword>
<evidence type="ECO:0000313" key="5">
    <source>
        <dbReference type="Proteomes" id="UP001528823"/>
    </source>
</evidence>
<dbReference type="Proteomes" id="UP001528823">
    <property type="component" value="Unassembled WGS sequence"/>
</dbReference>
<name>A0ABT5UEN2_9GAMM</name>
<accession>A0ABT5UEN2</accession>
<dbReference type="Pfam" id="PF11924">
    <property type="entry name" value="IAT_beta"/>
    <property type="match status" value="1"/>
</dbReference>
<gene>
    <name evidence="4" type="ORF">ORQ98_23040</name>
</gene>
<protein>
    <submittedName>
        <fullName evidence="4">Inverse autotransporter beta domain-containing protein</fullName>
    </submittedName>
</protein>
<organism evidence="4 5">
    <name type="scientific">Spartinivicinus poritis</name>
    <dbReference type="NCBI Taxonomy" id="2994640"/>
    <lineage>
        <taxon>Bacteria</taxon>
        <taxon>Pseudomonadati</taxon>
        <taxon>Pseudomonadota</taxon>
        <taxon>Gammaproteobacteria</taxon>
        <taxon>Oceanospirillales</taxon>
        <taxon>Zooshikellaceae</taxon>
        <taxon>Spartinivicinus</taxon>
    </lineage>
</organism>
<keyword evidence="5" id="KW-1185">Reference proteome</keyword>
<evidence type="ECO:0000259" key="3">
    <source>
        <dbReference type="Pfam" id="PF11924"/>
    </source>
</evidence>
<comment type="caution">
    <text evidence="4">The sequence shown here is derived from an EMBL/GenBank/DDBJ whole genome shotgun (WGS) entry which is preliminary data.</text>
</comment>
<feature type="compositionally biased region" description="Low complexity" evidence="1">
    <location>
        <begin position="277"/>
        <end position="293"/>
    </location>
</feature>
<feature type="domain" description="Inverse autotransporter beta-domain" evidence="3">
    <location>
        <begin position="51"/>
        <end position="176"/>
    </location>
</feature>
<dbReference type="InterPro" id="IPR024519">
    <property type="entry name" value="IAT_beta"/>
</dbReference>
<evidence type="ECO:0000256" key="1">
    <source>
        <dbReference type="SAM" id="MobiDB-lite"/>
    </source>
</evidence>
<sequence length="317" mass="35530">MIKNKALLIFSVSTTLFCINSYAEESAETNNKWDGWLSGEGAYTDGSSFGDFNSFIPLTQDDSGLSYLNILAEADDDFAEGQAGYGYRQIINEDWAIGGYGFLGNKRTEHNNNFYQLNFGAEVVSFDWDFRFNFYIPIGDKEKEVSRNAATNQIRKEFAYHGADLEVGYRLPFWDETDDSQMRIYGGSYYFDADGAEHIAGGRVRLEYDIANIVSSIPGSSITLGAEYQHDNVNKETNLLTAAFTVPFDFFRSNKQSQYNSLSPLEKRMSRIRSRRVSVTTSVETDPLTTVTEPAPPVVVPPPLPEPEPEPLPDEAP</sequence>